<name>A0A1I3XHH7_9HYPH</name>
<gene>
    <name evidence="1" type="ORF">SAMN04488498_103245</name>
</gene>
<proteinExistence type="predicted"/>
<organism evidence="1 2">
    <name type="scientific">Neomesorhizobium albiziae</name>
    <dbReference type="NCBI Taxonomy" id="335020"/>
    <lineage>
        <taxon>Bacteria</taxon>
        <taxon>Pseudomonadati</taxon>
        <taxon>Pseudomonadota</taxon>
        <taxon>Alphaproteobacteria</taxon>
        <taxon>Hyphomicrobiales</taxon>
        <taxon>Phyllobacteriaceae</taxon>
        <taxon>Neomesorhizobium</taxon>
    </lineage>
</organism>
<accession>A0A1I3XHH7</accession>
<evidence type="ECO:0000313" key="1">
    <source>
        <dbReference type="EMBL" id="SFK19047.1"/>
    </source>
</evidence>
<dbReference type="Proteomes" id="UP000323300">
    <property type="component" value="Unassembled WGS sequence"/>
</dbReference>
<protein>
    <submittedName>
        <fullName evidence="1">Uncharacterized protein</fullName>
    </submittedName>
</protein>
<dbReference type="OrthoDB" id="8080642at2"/>
<dbReference type="AlphaFoldDB" id="A0A1I3XHH7"/>
<dbReference type="RefSeq" id="WP_149759534.1">
    <property type="nucleotide sequence ID" value="NZ_BSPE01000008.1"/>
</dbReference>
<keyword evidence="2" id="KW-1185">Reference proteome</keyword>
<evidence type="ECO:0000313" key="2">
    <source>
        <dbReference type="Proteomes" id="UP000323300"/>
    </source>
</evidence>
<sequence>MSFEDISDPEQLAVLNLVLHDICLAAGIKVQSRASEDTAGLLLHLHKVGCHTADDLRTTFERVVRQAA</sequence>
<dbReference type="EMBL" id="FOSL01000003">
    <property type="protein sequence ID" value="SFK19047.1"/>
    <property type="molecule type" value="Genomic_DNA"/>
</dbReference>
<reference evidence="1 2" key="1">
    <citation type="submission" date="2016-10" db="EMBL/GenBank/DDBJ databases">
        <authorList>
            <person name="Varghese N."/>
            <person name="Submissions S."/>
        </authorList>
    </citation>
    <scope>NUCLEOTIDE SEQUENCE [LARGE SCALE GENOMIC DNA]</scope>
    <source>
        <strain evidence="1 2">DSM 21822</strain>
    </source>
</reference>